<comment type="caution">
    <text evidence="2">The sequence shown here is derived from an EMBL/GenBank/DDBJ whole genome shotgun (WGS) entry which is preliminary data.</text>
</comment>
<evidence type="ECO:0000313" key="2">
    <source>
        <dbReference type="EMBL" id="MBD2149549.1"/>
    </source>
</evidence>
<feature type="transmembrane region" description="Helical" evidence="1">
    <location>
        <begin position="196"/>
        <end position="220"/>
    </location>
</feature>
<accession>A0A926UR23</accession>
<keyword evidence="1" id="KW-1133">Transmembrane helix</keyword>
<evidence type="ECO:0008006" key="4">
    <source>
        <dbReference type="Google" id="ProtNLM"/>
    </source>
</evidence>
<evidence type="ECO:0000313" key="3">
    <source>
        <dbReference type="Proteomes" id="UP000631421"/>
    </source>
</evidence>
<dbReference type="InterPro" id="IPR011008">
    <property type="entry name" value="Dimeric_a/b-barrel"/>
</dbReference>
<feature type="transmembrane region" description="Helical" evidence="1">
    <location>
        <begin position="123"/>
        <end position="145"/>
    </location>
</feature>
<dbReference type="Gene3D" id="3.30.70.100">
    <property type="match status" value="1"/>
</dbReference>
<keyword evidence="1" id="KW-0812">Transmembrane</keyword>
<organism evidence="2 3">
    <name type="scientific">Pseudanabaena cinerea FACHB-1277</name>
    <dbReference type="NCBI Taxonomy" id="2949581"/>
    <lineage>
        <taxon>Bacteria</taxon>
        <taxon>Bacillati</taxon>
        <taxon>Cyanobacteriota</taxon>
        <taxon>Cyanophyceae</taxon>
        <taxon>Pseudanabaenales</taxon>
        <taxon>Pseudanabaenaceae</taxon>
        <taxon>Pseudanabaena</taxon>
        <taxon>Pseudanabaena cinerea</taxon>
    </lineage>
</organism>
<feature type="transmembrane region" description="Helical" evidence="1">
    <location>
        <begin position="157"/>
        <end position="176"/>
    </location>
</feature>
<gene>
    <name evidence="2" type="ORF">H6F44_05335</name>
</gene>
<dbReference type="EMBL" id="JACJPY010000010">
    <property type="protein sequence ID" value="MBD2149549.1"/>
    <property type="molecule type" value="Genomic_DNA"/>
</dbReference>
<dbReference type="AlphaFoldDB" id="A0A926UR23"/>
<dbReference type="Proteomes" id="UP000631421">
    <property type="component" value="Unassembled WGS sequence"/>
</dbReference>
<name>A0A926UR23_9CYAN</name>
<proteinExistence type="predicted"/>
<dbReference type="SUPFAM" id="SSF54909">
    <property type="entry name" value="Dimeric alpha+beta barrel"/>
    <property type="match status" value="1"/>
</dbReference>
<keyword evidence="1" id="KW-0472">Membrane</keyword>
<evidence type="ECO:0000256" key="1">
    <source>
        <dbReference type="SAM" id="Phobius"/>
    </source>
</evidence>
<dbReference type="PANTHER" id="PTHR40057:SF1">
    <property type="entry name" value="SLR1162 PROTEIN"/>
    <property type="match status" value="1"/>
</dbReference>
<keyword evidence="3" id="KW-1185">Reference proteome</keyword>
<dbReference type="InterPro" id="IPR038762">
    <property type="entry name" value="ABM_predict"/>
</dbReference>
<reference evidence="2" key="2">
    <citation type="submission" date="2020-08" db="EMBL/GenBank/DDBJ databases">
        <authorList>
            <person name="Chen M."/>
            <person name="Teng W."/>
            <person name="Zhao L."/>
            <person name="Hu C."/>
            <person name="Zhou Y."/>
            <person name="Han B."/>
            <person name="Song L."/>
            <person name="Shu W."/>
        </authorList>
    </citation>
    <scope>NUCLEOTIDE SEQUENCE</scope>
    <source>
        <strain evidence="2">FACHB-1277</strain>
    </source>
</reference>
<protein>
    <recommendedName>
        <fullName evidence="4">Antibiotic biosynthesis monooxygenase</fullName>
    </recommendedName>
</protein>
<dbReference type="PANTHER" id="PTHR40057">
    <property type="entry name" value="SLR1162 PROTEIN"/>
    <property type="match status" value="1"/>
</dbReference>
<sequence length="221" mass="25097">MFYSSLVTEHIVPKENELIFKQWQGELVELAQGYAGFLRCDLSEPLPCRDRVIKCYNIIHFDSPMHLSQWIESGERQRLLASGQDVFSAYRFKSFTTGLEGWFSLQFGNSEYAGLGPPRWKQILAVVLGLYPIVMLQSFLFTKLGIMQSWSLANSMLVNNLVTSTILSIVVMPVIAQKLRFWLKPAYLPTSVKTNLIGGAIVLGLLINLMIGFNIASFFWF</sequence>
<reference evidence="2" key="1">
    <citation type="journal article" date="2015" name="ISME J.">
        <title>Draft Genome Sequence of Streptomyces incarnatus NRRL8089, which Produces the Nucleoside Antibiotic Sinefungin.</title>
        <authorList>
            <person name="Oshima K."/>
            <person name="Hattori M."/>
            <person name="Shimizu H."/>
            <person name="Fukuda K."/>
            <person name="Nemoto M."/>
            <person name="Inagaki K."/>
            <person name="Tamura T."/>
        </authorList>
    </citation>
    <scope>NUCLEOTIDE SEQUENCE</scope>
    <source>
        <strain evidence="2">FACHB-1277</strain>
    </source>
</reference>